<dbReference type="Pfam" id="PF04107">
    <property type="entry name" value="GCS2"/>
    <property type="match status" value="1"/>
</dbReference>
<evidence type="ECO:0008006" key="3">
    <source>
        <dbReference type="Google" id="ProtNLM"/>
    </source>
</evidence>
<organism evidence="1 2">
    <name type="scientific">Aliikangiella marina</name>
    <dbReference type="NCBI Taxonomy" id="1712262"/>
    <lineage>
        <taxon>Bacteria</taxon>
        <taxon>Pseudomonadati</taxon>
        <taxon>Pseudomonadota</taxon>
        <taxon>Gammaproteobacteria</taxon>
        <taxon>Oceanospirillales</taxon>
        <taxon>Pleioneaceae</taxon>
        <taxon>Aliikangiella</taxon>
    </lineage>
</organism>
<dbReference type="Gene3D" id="3.30.590.20">
    <property type="match status" value="1"/>
</dbReference>
<dbReference type="Proteomes" id="UP000317839">
    <property type="component" value="Unassembled WGS sequence"/>
</dbReference>
<comment type="caution">
    <text evidence="1">The sequence shown here is derived from an EMBL/GenBank/DDBJ whole genome shotgun (WGS) entry which is preliminary data.</text>
</comment>
<evidence type="ECO:0000313" key="2">
    <source>
        <dbReference type="Proteomes" id="UP000317839"/>
    </source>
</evidence>
<dbReference type="InterPro" id="IPR050141">
    <property type="entry name" value="GCL_type2/YbdK_subfam"/>
</dbReference>
<dbReference type="GO" id="GO:0016879">
    <property type="term" value="F:ligase activity, forming carbon-nitrogen bonds"/>
    <property type="evidence" value="ECO:0007669"/>
    <property type="project" value="TreeGrafter"/>
</dbReference>
<dbReference type="OrthoDB" id="240589at2"/>
<accession>A0A545TA26</accession>
<dbReference type="SUPFAM" id="SSF55931">
    <property type="entry name" value="Glutamine synthetase/guanido kinase"/>
    <property type="match status" value="1"/>
</dbReference>
<dbReference type="RefSeq" id="WP_142942781.1">
    <property type="nucleotide sequence ID" value="NZ_VIKR01000003.1"/>
</dbReference>
<dbReference type="AlphaFoldDB" id="A0A545TA26"/>
<proteinExistence type="predicted"/>
<dbReference type="InterPro" id="IPR014746">
    <property type="entry name" value="Gln_synth/guanido_kin_cat_dom"/>
</dbReference>
<protein>
    <recommendedName>
        <fullName evidence="3">Glutamate--cysteine ligase</fullName>
    </recommendedName>
</protein>
<dbReference type="EMBL" id="VIKR01000003">
    <property type="protein sequence ID" value="TQV74073.1"/>
    <property type="molecule type" value="Genomic_DNA"/>
</dbReference>
<dbReference type="PANTHER" id="PTHR36510:SF3">
    <property type="entry name" value="CONSERVED PROTEIN"/>
    <property type="match status" value="1"/>
</dbReference>
<gene>
    <name evidence="1" type="ORF">FLL45_14540</name>
</gene>
<dbReference type="PANTHER" id="PTHR36510">
    <property type="entry name" value="GLUTAMATE--CYSTEINE LIGASE 2-RELATED"/>
    <property type="match status" value="1"/>
</dbReference>
<keyword evidence="2" id="KW-1185">Reference proteome</keyword>
<evidence type="ECO:0000313" key="1">
    <source>
        <dbReference type="EMBL" id="TQV74073.1"/>
    </source>
</evidence>
<reference evidence="1 2" key="1">
    <citation type="submission" date="2019-06" db="EMBL/GenBank/DDBJ databases">
        <title>Draft genome of Aliikangiella marina GYP-15.</title>
        <authorList>
            <person name="Wang G."/>
        </authorList>
    </citation>
    <scope>NUCLEOTIDE SEQUENCE [LARGE SCALE GENOMIC DNA]</scope>
    <source>
        <strain evidence="1 2">GYP-15</strain>
    </source>
</reference>
<dbReference type="InterPro" id="IPR006336">
    <property type="entry name" value="GCS2"/>
</dbReference>
<name>A0A545TA26_9GAMM</name>
<sequence length="491" mass="56064">MGRDITEREYSASDYEQFNKRIHDQVDLLKEVIARPGFGTDEPCIGAELEVYLMDDKSDVSPVNVQLLDMLNDSQFQTELNKFNLEINLSPVKAAGKPFSNLTKEMLTKFNYLWSTAEQINTRPLAVGILPTLQEKHLSNKYMTDIGRYRVLGRELLKQRGEPFHIKIEGEESVDFFSSEVCVEGANTSFQVHLMTKPDEFANVFNAAQLTLPMALGVSANSGILLGNCLWDETRVVLFKQSIDNRIPDASGWRQPSRVTFGHGWVRKSAWELFSETVNLYQPIFPELYDTDPALEVPELAELNLHMGTTWPWNRAVYSNQGNGHVRMEFRALPAGPTALDMAANAAFSIGMAMGLADRVDEYMARIPFRFAEYNFYRAAKKGLDATILWPQKYQNKPQELPLKNVIDDMLQIANDGLAKINVERAERDKFLNIIQRRLATGINGAHWKKQTLRHLRKSMDNHQACAQMLDRYFVNQMGGQPVSEWERCWK</sequence>